<sequence length="66" mass="6928">MAGMAISTPPTVGFDLDMTLIDSRPGIRACYLALAARTGAYIDADLAVSRLGPRSRTSWATGSRPS</sequence>
<reference evidence="1" key="2">
    <citation type="submission" date="2024-07" db="EMBL/GenBank/DDBJ databases">
        <title>Streptomyces haneummycinica sp. nov., a new antibiotic-producing actinobacterium isolated from marine sediment.</title>
        <authorList>
            <person name="Uemura M."/>
            <person name="Hamada M."/>
            <person name="Hirano S."/>
            <person name="Kobayashi K."/>
            <person name="Ohshiro T."/>
            <person name="Kobayashi T."/>
            <person name="Terahara T."/>
        </authorList>
    </citation>
    <scope>NUCLEOTIDE SEQUENCE</scope>
    <source>
        <strain evidence="1">KM77-8</strain>
    </source>
</reference>
<gene>
    <name evidence="1" type="ORF">SHKM778_89370</name>
</gene>
<proteinExistence type="predicted"/>
<dbReference type="SUPFAM" id="SSF56784">
    <property type="entry name" value="HAD-like"/>
    <property type="match status" value="1"/>
</dbReference>
<dbReference type="InterPro" id="IPR036412">
    <property type="entry name" value="HAD-like_sf"/>
</dbReference>
<reference evidence="1" key="1">
    <citation type="submission" date="2024-06" db="EMBL/GenBank/DDBJ databases">
        <authorList>
            <consortium name="consrtm"/>
            <person name="Uemura M."/>
            <person name="Terahara T."/>
        </authorList>
    </citation>
    <scope>NUCLEOTIDE SEQUENCE</scope>
    <source>
        <strain evidence="1">KM77-8</strain>
    </source>
</reference>
<dbReference type="AlphaFoldDB" id="A0AAT9I004"/>
<evidence type="ECO:0008006" key="2">
    <source>
        <dbReference type="Google" id="ProtNLM"/>
    </source>
</evidence>
<dbReference type="EMBL" id="AP035768">
    <property type="protein sequence ID" value="BFO22549.1"/>
    <property type="molecule type" value="Genomic_DNA"/>
</dbReference>
<organism evidence="1">
    <name type="scientific">Streptomyces haneummycinicus</name>
    <dbReference type="NCBI Taxonomy" id="3074435"/>
    <lineage>
        <taxon>Bacteria</taxon>
        <taxon>Bacillati</taxon>
        <taxon>Actinomycetota</taxon>
        <taxon>Actinomycetes</taxon>
        <taxon>Kitasatosporales</taxon>
        <taxon>Streptomycetaceae</taxon>
        <taxon>Streptomyces</taxon>
    </lineage>
</organism>
<protein>
    <recommendedName>
        <fullName evidence="2">HAD family hydrolase</fullName>
    </recommendedName>
</protein>
<evidence type="ECO:0000313" key="1">
    <source>
        <dbReference type="EMBL" id="BFO22549.1"/>
    </source>
</evidence>
<accession>A0AAT9I004</accession>
<name>A0AAT9I004_9ACTN</name>